<reference evidence="1" key="1">
    <citation type="submission" date="2020-10" db="EMBL/GenBank/DDBJ databases">
        <authorList>
            <person name="Gilroy R."/>
        </authorList>
    </citation>
    <scope>NUCLEOTIDE SEQUENCE</scope>
    <source>
        <strain evidence="1">CHK197-8231</strain>
    </source>
</reference>
<gene>
    <name evidence="1" type="ORF">IAD49_03205</name>
</gene>
<name>A0A9D1HWD5_9BACT</name>
<organism evidence="1 2">
    <name type="scientific">Candidatus Fimihabitans intestinipullorum</name>
    <dbReference type="NCBI Taxonomy" id="2840820"/>
    <lineage>
        <taxon>Bacteria</taxon>
        <taxon>Bacillati</taxon>
        <taxon>Mycoplasmatota</taxon>
        <taxon>Mycoplasmatota incertae sedis</taxon>
        <taxon>Candidatus Fimihabitans</taxon>
    </lineage>
</organism>
<evidence type="ECO:0000313" key="2">
    <source>
        <dbReference type="Proteomes" id="UP000824087"/>
    </source>
</evidence>
<dbReference type="EMBL" id="DVML01000020">
    <property type="protein sequence ID" value="HIU22570.1"/>
    <property type="molecule type" value="Genomic_DNA"/>
</dbReference>
<dbReference type="GO" id="GO:0004521">
    <property type="term" value="F:RNA endonuclease activity"/>
    <property type="evidence" value="ECO:0007669"/>
    <property type="project" value="InterPro"/>
</dbReference>
<dbReference type="InterPro" id="IPR053735">
    <property type="entry name" value="Type_III_TA_endoRNase"/>
</dbReference>
<evidence type="ECO:0000313" key="1">
    <source>
        <dbReference type="EMBL" id="HIU22570.1"/>
    </source>
</evidence>
<comment type="caution">
    <text evidence="1">The sequence shown here is derived from an EMBL/GenBank/DDBJ whole genome shotgun (WGS) entry which is preliminary data.</text>
</comment>
<dbReference type="Gene3D" id="3.10.129.130">
    <property type="match status" value="1"/>
</dbReference>
<accession>A0A9D1HWD5</accession>
<dbReference type="GO" id="GO:0003723">
    <property type="term" value="F:RNA binding"/>
    <property type="evidence" value="ECO:0007669"/>
    <property type="project" value="InterPro"/>
</dbReference>
<proteinExistence type="predicted"/>
<dbReference type="Proteomes" id="UP000824087">
    <property type="component" value="Unassembled WGS sequence"/>
</dbReference>
<reference evidence="1" key="2">
    <citation type="journal article" date="2021" name="PeerJ">
        <title>Extensive microbial diversity within the chicken gut microbiome revealed by metagenomics and culture.</title>
        <authorList>
            <person name="Gilroy R."/>
            <person name="Ravi A."/>
            <person name="Getino M."/>
            <person name="Pursley I."/>
            <person name="Horton D.L."/>
            <person name="Alikhan N.F."/>
            <person name="Baker D."/>
            <person name="Gharbi K."/>
            <person name="Hall N."/>
            <person name="Watson M."/>
            <person name="Adriaenssens E.M."/>
            <person name="Foster-Nyarko E."/>
            <person name="Jarju S."/>
            <person name="Secka A."/>
            <person name="Antonio M."/>
            <person name="Oren A."/>
            <person name="Chaudhuri R.R."/>
            <person name="La Ragione R."/>
            <person name="Hildebrand F."/>
            <person name="Pallen M.J."/>
        </authorList>
    </citation>
    <scope>NUCLEOTIDE SEQUENCE</scope>
    <source>
        <strain evidence="1">CHK197-8231</strain>
    </source>
</reference>
<dbReference type="AlphaFoldDB" id="A0A9D1HWD5"/>
<protein>
    <submittedName>
        <fullName evidence="1">Type III toxin-antitoxin system ToxN/AbiQ family toxin</fullName>
    </submittedName>
</protein>
<sequence length="67" mass="8166">MKNFILVRLDYNYCDYLRQFNDDKLYGRSKKLYNKYVNGTLNHGIAKRCCNFTLLEEKCIEYNRIKT</sequence>